<dbReference type="Pfam" id="PF25876">
    <property type="entry name" value="HH_MFP_RND"/>
    <property type="match status" value="1"/>
</dbReference>
<dbReference type="Gene3D" id="2.40.30.170">
    <property type="match status" value="1"/>
</dbReference>
<dbReference type="InterPro" id="IPR058637">
    <property type="entry name" value="YknX-like_C"/>
</dbReference>
<evidence type="ECO:0000313" key="6">
    <source>
        <dbReference type="Proteomes" id="UP000281474"/>
    </source>
</evidence>
<keyword evidence="2" id="KW-0732">Signal</keyword>
<dbReference type="SUPFAM" id="SSF111369">
    <property type="entry name" value="HlyD-like secretion proteins"/>
    <property type="match status" value="1"/>
</dbReference>
<reference evidence="5 6" key="1">
    <citation type="submission" date="2018-09" db="EMBL/GenBank/DDBJ databases">
        <title>Phylogeny of the Shewanellaceae, and recommendation for two new genera, Pseudoshewanella and Parashewanella.</title>
        <authorList>
            <person name="Wang G."/>
        </authorList>
    </citation>
    <scope>NUCLEOTIDE SEQUENCE [LARGE SCALE GENOMIC DNA]</scope>
    <source>
        <strain evidence="5 6">C51</strain>
    </source>
</reference>
<dbReference type="PROSITE" id="PS51257">
    <property type="entry name" value="PROKAR_LIPOPROTEIN"/>
    <property type="match status" value="1"/>
</dbReference>
<organism evidence="5 6">
    <name type="scientific">Parashewanella curva</name>
    <dbReference type="NCBI Taxonomy" id="2338552"/>
    <lineage>
        <taxon>Bacteria</taxon>
        <taxon>Pseudomonadati</taxon>
        <taxon>Pseudomonadota</taxon>
        <taxon>Gammaproteobacteria</taxon>
        <taxon>Alteromonadales</taxon>
        <taxon>Shewanellaceae</taxon>
        <taxon>Parashewanella</taxon>
    </lineage>
</organism>
<dbReference type="Pfam" id="PF25989">
    <property type="entry name" value="YknX_C"/>
    <property type="match status" value="1"/>
</dbReference>
<dbReference type="InterPro" id="IPR006143">
    <property type="entry name" value="RND_pump_MFP"/>
</dbReference>
<comment type="caution">
    <text evidence="5">The sequence shown here is derived from an EMBL/GenBank/DDBJ whole genome shotgun (WGS) entry which is preliminary data.</text>
</comment>
<evidence type="ECO:0000259" key="3">
    <source>
        <dbReference type="Pfam" id="PF25876"/>
    </source>
</evidence>
<dbReference type="GO" id="GO:0015562">
    <property type="term" value="F:efflux transmembrane transporter activity"/>
    <property type="evidence" value="ECO:0007669"/>
    <property type="project" value="TreeGrafter"/>
</dbReference>
<dbReference type="PANTHER" id="PTHR30469">
    <property type="entry name" value="MULTIDRUG RESISTANCE PROTEIN MDTA"/>
    <property type="match status" value="1"/>
</dbReference>
<dbReference type="GO" id="GO:1990281">
    <property type="term" value="C:efflux pump complex"/>
    <property type="evidence" value="ECO:0007669"/>
    <property type="project" value="TreeGrafter"/>
</dbReference>
<dbReference type="RefSeq" id="WP_121840227.1">
    <property type="nucleotide sequence ID" value="NZ_ML014820.1"/>
</dbReference>
<proteinExistence type="inferred from homology"/>
<dbReference type="EMBL" id="QZEI01000071">
    <property type="protein sequence ID" value="RLV58459.1"/>
    <property type="molecule type" value="Genomic_DNA"/>
</dbReference>
<feature type="chain" id="PRO_5018272241" evidence="2">
    <location>
        <begin position="22"/>
        <end position="356"/>
    </location>
</feature>
<comment type="similarity">
    <text evidence="1">Belongs to the membrane fusion protein (MFP) (TC 8.A.1) family.</text>
</comment>
<dbReference type="NCBIfam" id="TIGR01730">
    <property type="entry name" value="RND_mfp"/>
    <property type="match status" value="1"/>
</dbReference>
<dbReference type="Gene3D" id="2.40.50.100">
    <property type="match status" value="1"/>
</dbReference>
<accession>A0A3L8PUG3</accession>
<evidence type="ECO:0000259" key="4">
    <source>
        <dbReference type="Pfam" id="PF25989"/>
    </source>
</evidence>
<dbReference type="Gene3D" id="2.40.420.20">
    <property type="match status" value="1"/>
</dbReference>
<feature type="signal peptide" evidence="2">
    <location>
        <begin position="1"/>
        <end position="21"/>
    </location>
</feature>
<keyword evidence="6" id="KW-1185">Reference proteome</keyword>
<dbReference type="OrthoDB" id="1185083at2"/>
<dbReference type="Gene3D" id="1.10.287.470">
    <property type="entry name" value="Helix hairpin bin"/>
    <property type="match status" value="1"/>
</dbReference>
<dbReference type="PANTHER" id="PTHR30469:SF20">
    <property type="entry name" value="EFFLUX RND TRANSPORTER PERIPLASMIC ADAPTOR SUBUNIT"/>
    <property type="match status" value="1"/>
</dbReference>
<sequence>MKSSINAVLLITAALWLTACGDDEKTAVEQNIVQPVKLFTIPSSMQLTQRSFPAKVTANLEADLSFRISGVLEQRPPFQGMKVKQGQLLAKLEPKDAKNNLKNREADYELTSLDFKRKQKLLTKKLISKAEFDAAQAKLKSAKAALASAKDQLSYTNLYAPFDGIVAKVNVHNFQVVGANQAILTLQKNDTVDLAVQIPELIVANYISNERYKSIKATAHFSGKSFPVSLKEFATQVTTGTQSYEVVYSMTQPKHVTLLPGMTAEITFELPSDQANKIHPIIPLTSVLKSDESGHSSVWVFADGKVNLRKVVLGNIKENGIEVISGVSANEQIVTAGVNELTDGQNVKPLKWERGV</sequence>
<feature type="domain" description="YknX-like C-terminal permuted SH3-like" evidence="4">
    <location>
        <begin position="282"/>
        <end position="348"/>
    </location>
</feature>
<protein>
    <submittedName>
        <fullName evidence="5">Efflux RND transporter periplasmic adaptor subunit</fullName>
    </submittedName>
</protein>
<dbReference type="AlphaFoldDB" id="A0A3L8PUG3"/>
<dbReference type="Proteomes" id="UP000281474">
    <property type="component" value="Unassembled WGS sequence"/>
</dbReference>
<evidence type="ECO:0000256" key="1">
    <source>
        <dbReference type="ARBA" id="ARBA00009477"/>
    </source>
</evidence>
<evidence type="ECO:0000313" key="5">
    <source>
        <dbReference type="EMBL" id="RLV58459.1"/>
    </source>
</evidence>
<evidence type="ECO:0000256" key="2">
    <source>
        <dbReference type="SAM" id="SignalP"/>
    </source>
</evidence>
<feature type="domain" description="Multidrug resistance protein MdtA-like alpha-helical hairpin" evidence="3">
    <location>
        <begin position="94"/>
        <end position="156"/>
    </location>
</feature>
<gene>
    <name evidence="5" type="ORF">D5018_17220</name>
</gene>
<dbReference type="InterPro" id="IPR058624">
    <property type="entry name" value="MdtA-like_HH"/>
</dbReference>
<name>A0A3L8PUG3_9GAMM</name>